<proteinExistence type="predicted"/>
<feature type="chain" id="PRO_5002045772" evidence="1">
    <location>
        <begin position="29"/>
        <end position="47"/>
    </location>
</feature>
<evidence type="ECO:0000313" key="2">
    <source>
        <dbReference type="EMBL" id="JAE06513.1"/>
    </source>
</evidence>
<reference evidence="2" key="2">
    <citation type="journal article" date="2015" name="Data Brief">
        <title>Shoot transcriptome of the giant reed, Arundo donax.</title>
        <authorList>
            <person name="Barrero R.A."/>
            <person name="Guerrero F.D."/>
            <person name="Moolhuijzen P."/>
            <person name="Goolsby J.A."/>
            <person name="Tidwell J."/>
            <person name="Bellgard S.E."/>
            <person name="Bellgard M.I."/>
        </authorList>
    </citation>
    <scope>NUCLEOTIDE SEQUENCE</scope>
    <source>
        <tissue evidence="2">Shoot tissue taken approximately 20 cm above the soil surface</tissue>
    </source>
</reference>
<accession>A0A0A9FE33</accession>
<dbReference type="AlphaFoldDB" id="A0A0A9FE33"/>
<organism evidence="2">
    <name type="scientific">Arundo donax</name>
    <name type="common">Giant reed</name>
    <name type="synonym">Donax arundinaceus</name>
    <dbReference type="NCBI Taxonomy" id="35708"/>
    <lineage>
        <taxon>Eukaryota</taxon>
        <taxon>Viridiplantae</taxon>
        <taxon>Streptophyta</taxon>
        <taxon>Embryophyta</taxon>
        <taxon>Tracheophyta</taxon>
        <taxon>Spermatophyta</taxon>
        <taxon>Magnoliopsida</taxon>
        <taxon>Liliopsida</taxon>
        <taxon>Poales</taxon>
        <taxon>Poaceae</taxon>
        <taxon>PACMAD clade</taxon>
        <taxon>Arundinoideae</taxon>
        <taxon>Arundineae</taxon>
        <taxon>Arundo</taxon>
    </lineage>
</organism>
<keyword evidence="1" id="KW-0732">Signal</keyword>
<feature type="signal peptide" evidence="1">
    <location>
        <begin position="1"/>
        <end position="28"/>
    </location>
</feature>
<name>A0A0A9FE33_ARUDO</name>
<evidence type="ECO:0000256" key="1">
    <source>
        <dbReference type="SAM" id="SignalP"/>
    </source>
</evidence>
<protein>
    <submittedName>
        <fullName evidence="2">Uncharacterized protein</fullName>
    </submittedName>
</protein>
<sequence>MLNSTWNCVSCALLKLLISYLIVRPSSGDSTRHTQMTLQCQPITYQI</sequence>
<reference evidence="2" key="1">
    <citation type="submission" date="2014-09" db="EMBL/GenBank/DDBJ databases">
        <authorList>
            <person name="Magalhaes I.L.F."/>
            <person name="Oliveira U."/>
            <person name="Santos F.R."/>
            <person name="Vidigal T.H.D.A."/>
            <person name="Brescovit A.D."/>
            <person name="Santos A.J."/>
        </authorList>
    </citation>
    <scope>NUCLEOTIDE SEQUENCE</scope>
    <source>
        <tissue evidence="2">Shoot tissue taken approximately 20 cm above the soil surface</tissue>
    </source>
</reference>
<dbReference type="EMBL" id="GBRH01191383">
    <property type="protein sequence ID" value="JAE06513.1"/>
    <property type="molecule type" value="Transcribed_RNA"/>
</dbReference>